<evidence type="ECO:0000256" key="1">
    <source>
        <dbReference type="SAM" id="Coils"/>
    </source>
</evidence>
<reference evidence="3 4" key="1">
    <citation type="submission" date="2020-03" db="EMBL/GenBank/DDBJ databases">
        <title>WGS of the type strain of Planosporangium spp.</title>
        <authorList>
            <person name="Thawai C."/>
        </authorList>
    </citation>
    <scope>NUCLEOTIDE SEQUENCE [LARGE SCALE GENOMIC DNA]</scope>
    <source>
        <strain evidence="3 4">TBRC 5610</strain>
    </source>
</reference>
<feature type="compositionally biased region" description="Gly residues" evidence="2">
    <location>
        <begin position="184"/>
        <end position="202"/>
    </location>
</feature>
<protein>
    <recommendedName>
        <fullName evidence="5">Pecanex-like protein 1</fullName>
    </recommendedName>
</protein>
<organism evidence="3 4">
    <name type="scientific">Planosporangium thailandense</name>
    <dbReference type="NCBI Taxonomy" id="765197"/>
    <lineage>
        <taxon>Bacteria</taxon>
        <taxon>Bacillati</taxon>
        <taxon>Actinomycetota</taxon>
        <taxon>Actinomycetes</taxon>
        <taxon>Micromonosporales</taxon>
        <taxon>Micromonosporaceae</taxon>
        <taxon>Planosporangium</taxon>
    </lineage>
</organism>
<evidence type="ECO:0000313" key="4">
    <source>
        <dbReference type="Proteomes" id="UP000722989"/>
    </source>
</evidence>
<dbReference type="EMBL" id="JAATVY010000040">
    <property type="protein sequence ID" value="NJC73952.1"/>
    <property type="molecule type" value="Genomic_DNA"/>
</dbReference>
<keyword evidence="1" id="KW-0175">Coiled coil</keyword>
<comment type="caution">
    <text evidence="3">The sequence shown here is derived from an EMBL/GenBank/DDBJ whole genome shotgun (WGS) entry which is preliminary data.</text>
</comment>
<name>A0ABX0Y6D5_9ACTN</name>
<accession>A0ABX0Y6D5</accession>
<dbReference type="Proteomes" id="UP000722989">
    <property type="component" value="Unassembled WGS sequence"/>
</dbReference>
<gene>
    <name evidence="3" type="ORF">HC031_30190</name>
</gene>
<sequence length="401" mass="41569">MAAVATVLVVFGALLTVQRVSSAKTLRPVASAKCGPVAPGAAAPNGQQDTVTVQNGRQVRSHWGDGQQPNAGCPQATQAAAQTKTVNCPSVADKLPNVPPAAKSAVDQDLAQLDSQIANANNKLAANQRANQTFINNQILAPLKNARATTLNRITTALNRTGAQANNLGGLAACTVNVANNNGGGQNNGGQNNGGNNGGQNNGGQNNNGGKNPNVNDPNNLGILAQQCQGSSKLQPHDGFQNGNRCVATNMGEVGDAAKNPSLLITQAPQQVQAGQPFQIRVSTRNLIRDRFLAAAKGGYYVEMSLLDAQGLTRGHFHTACRMLDNTQAAPDPSPPPAFFVATEDNGGSAQPDQIVINVPGLPQRGVAQCASWAGDGSHRIPMMQRANEIPAFDAVRITVN</sequence>
<keyword evidence="4" id="KW-1185">Reference proteome</keyword>
<feature type="region of interest" description="Disordered" evidence="2">
    <location>
        <begin position="184"/>
        <end position="222"/>
    </location>
</feature>
<evidence type="ECO:0000313" key="3">
    <source>
        <dbReference type="EMBL" id="NJC73952.1"/>
    </source>
</evidence>
<feature type="coiled-coil region" evidence="1">
    <location>
        <begin position="103"/>
        <end position="130"/>
    </location>
</feature>
<evidence type="ECO:0008006" key="5">
    <source>
        <dbReference type="Google" id="ProtNLM"/>
    </source>
</evidence>
<evidence type="ECO:0000256" key="2">
    <source>
        <dbReference type="SAM" id="MobiDB-lite"/>
    </source>
</evidence>
<proteinExistence type="predicted"/>